<sequence>MCVVISRYSSSEYTSSSSSSRNGGVIPSATPSVAQIPEVVLSTNLGVLRVVSCFFHDGRFDNMANPIRSFLDPLTIGCMLMLITYCTQAPFCLLPRANIHSFIHSFV</sequence>
<dbReference type="EMBL" id="HBGK01006604">
    <property type="protein sequence ID" value="CAD9274537.1"/>
    <property type="molecule type" value="Transcribed_RNA"/>
</dbReference>
<reference evidence="1" key="1">
    <citation type="submission" date="2021-01" db="EMBL/GenBank/DDBJ databases">
        <authorList>
            <person name="Corre E."/>
            <person name="Pelletier E."/>
            <person name="Niang G."/>
            <person name="Scheremetjew M."/>
            <person name="Finn R."/>
            <person name="Kale V."/>
            <person name="Holt S."/>
            <person name="Cochrane G."/>
            <person name="Meng A."/>
            <person name="Brown T."/>
            <person name="Cohen L."/>
        </authorList>
    </citation>
    <scope>NUCLEOTIDE SEQUENCE</scope>
    <source>
        <strain evidence="1">CCMP 410</strain>
    </source>
</reference>
<gene>
    <name evidence="1" type="ORF">GOCE00092_LOCUS3445</name>
</gene>
<evidence type="ECO:0000313" key="1">
    <source>
        <dbReference type="EMBL" id="CAD9274537.1"/>
    </source>
</evidence>
<proteinExistence type="predicted"/>
<organism evidence="1">
    <name type="scientific">Grammatophora oceanica</name>
    <dbReference type="NCBI Taxonomy" id="210454"/>
    <lineage>
        <taxon>Eukaryota</taxon>
        <taxon>Sar</taxon>
        <taxon>Stramenopiles</taxon>
        <taxon>Ochrophyta</taxon>
        <taxon>Bacillariophyta</taxon>
        <taxon>Fragilariophyceae</taxon>
        <taxon>Fragilariophycidae</taxon>
        <taxon>Rhabdonematales</taxon>
        <taxon>Grammatophoraceae</taxon>
        <taxon>Grammatophora</taxon>
    </lineage>
</organism>
<accession>A0A7S1UPF6</accession>
<dbReference type="AlphaFoldDB" id="A0A7S1UPF6"/>
<protein>
    <submittedName>
        <fullName evidence="1">Uncharacterized protein</fullName>
    </submittedName>
</protein>
<name>A0A7S1UPF6_9STRA</name>